<dbReference type="EC" id="2.7.11.1" evidence="1"/>
<feature type="region of interest" description="Disordered" evidence="10">
    <location>
        <begin position="1"/>
        <end position="58"/>
    </location>
</feature>
<dbReference type="InterPro" id="IPR010513">
    <property type="entry name" value="KEN_dom"/>
</dbReference>
<feature type="compositionally biased region" description="Low complexity" evidence="10">
    <location>
        <begin position="683"/>
        <end position="692"/>
    </location>
</feature>
<keyword evidence="3 9" id="KW-0547">Nucleotide-binding</keyword>
<dbReference type="SMART" id="SM00220">
    <property type="entry name" value="S_TKc"/>
    <property type="match status" value="1"/>
</dbReference>
<evidence type="ECO:0000256" key="8">
    <source>
        <dbReference type="ARBA" id="ARBA00048679"/>
    </source>
</evidence>
<dbReference type="GO" id="GO:0006397">
    <property type="term" value="P:mRNA processing"/>
    <property type="evidence" value="ECO:0007669"/>
    <property type="project" value="InterPro"/>
</dbReference>
<evidence type="ECO:0000256" key="10">
    <source>
        <dbReference type="SAM" id="MobiDB-lite"/>
    </source>
</evidence>
<keyword evidence="2" id="KW-0723">Serine/threonine-protein kinase</keyword>
<accession>F4QDN3</accession>
<feature type="compositionally biased region" description="Basic and acidic residues" evidence="10">
    <location>
        <begin position="719"/>
        <end position="734"/>
    </location>
</feature>
<dbReference type="SUPFAM" id="SSF56112">
    <property type="entry name" value="Protein kinase-like (PK-like)"/>
    <property type="match status" value="1"/>
</dbReference>
<keyword evidence="4" id="KW-0418">Kinase</keyword>
<dbReference type="GO" id="GO:0004674">
    <property type="term" value="F:protein serine/threonine kinase activity"/>
    <property type="evidence" value="ECO:0007669"/>
    <property type="project" value="UniProtKB-KW"/>
</dbReference>
<comment type="catalytic activity">
    <reaction evidence="7">
        <text>L-threonyl-[protein] + ATP = O-phospho-L-threonyl-[protein] + ADP + H(+)</text>
        <dbReference type="Rhea" id="RHEA:46608"/>
        <dbReference type="Rhea" id="RHEA-COMP:11060"/>
        <dbReference type="Rhea" id="RHEA-COMP:11605"/>
        <dbReference type="ChEBI" id="CHEBI:15378"/>
        <dbReference type="ChEBI" id="CHEBI:30013"/>
        <dbReference type="ChEBI" id="CHEBI:30616"/>
        <dbReference type="ChEBI" id="CHEBI:61977"/>
        <dbReference type="ChEBI" id="CHEBI:456216"/>
        <dbReference type="EC" id="2.7.11.1"/>
    </reaction>
</comment>
<dbReference type="GO" id="GO:0051082">
    <property type="term" value="F:unfolded protein binding"/>
    <property type="evidence" value="ECO:0007669"/>
    <property type="project" value="TreeGrafter"/>
</dbReference>
<feature type="domain" description="KEN" evidence="12">
    <location>
        <begin position="1079"/>
        <end position="1210"/>
    </location>
</feature>
<evidence type="ECO:0000256" key="1">
    <source>
        <dbReference type="ARBA" id="ARBA00012513"/>
    </source>
</evidence>
<dbReference type="STRING" id="1054147.F4QDN3"/>
<feature type="domain" description="Protein kinase" evidence="11">
    <location>
        <begin position="812"/>
        <end position="1076"/>
    </location>
</feature>
<reference evidence="14" key="1">
    <citation type="journal article" date="2011" name="Genome Res.">
        <title>Phylogeny-wide analysis of social amoeba genomes highlights ancient origins for complex intercellular communication.</title>
        <authorList>
            <person name="Heidel A.J."/>
            <person name="Lawal H.M."/>
            <person name="Felder M."/>
            <person name="Schilde C."/>
            <person name="Helps N.R."/>
            <person name="Tunggal B."/>
            <person name="Rivero F."/>
            <person name="John U."/>
            <person name="Schleicher M."/>
            <person name="Eichinger L."/>
            <person name="Platzer M."/>
            <person name="Noegel A.A."/>
            <person name="Schaap P."/>
            <person name="Gloeckner G."/>
        </authorList>
    </citation>
    <scope>NUCLEOTIDE SEQUENCE [LARGE SCALE GENOMIC DNA]</scope>
    <source>
        <strain evidence="14">SH3</strain>
    </source>
</reference>
<dbReference type="Pfam" id="PF06479">
    <property type="entry name" value="Ribonuc_2-5A"/>
    <property type="match status" value="1"/>
</dbReference>
<evidence type="ECO:0000256" key="3">
    <source>
        <dbReference type="ARBA" id="ARBA00022741"/>
    </source>
</evidence>
<dbReference type="Proteomes" id="UP000007797">
    <property type="component" value="Unassembled WGS sequence"/>
</dbReference>
<evidence type="ECO:0000256" key="7">
    <source>
        <dbReference type="ARBA" id="ARBA00047899"/>
    </source>
</evidence>
<dbReference type="InterPro" id="IPR000719">
    <property type="entry name" value="Prot_kinase_dom"/>
</dbReference>
<dbReference type="GO" id="GO:1990604">
    <property type="term" value="C:IRE1-TRAF2-ASK1 complex"/>
    <property type="evidence" value="ECO:0007669"/>
    <property type="project" value="TreeGrafter"/>
</dbReference>
<dbReference type="InterPro" id="IPR017441">
    <property type="entry name" value="Protein_kinase_ATP_BS"/>
</dbReference>
<dbReference type="EMBL" id="GL883029">
    <property type="protein sequence ID" value="EGG13830.1"/>
    <property type="molecule type" value="Genomic_DNA"/>
</dbReference>
<proteinExistence type="predicted"/>
<feature type="region of interest" description="Disordered" evidence="10">
    <location>
        <begin position="618"/>
        <end position="692"/>
    </location>
</feature>
<dbReference type="Gene3D" id="1.20.1440.180">
    <property type="entry name" value="KEN domain"/>
    <property type="match status" value="1"/>
</dbReference>
<dbReference type="GO" id="GO:0004521">
    <property type="term" value="F:RNA endonuclease activity"/>
    <property type="evidence" value="ECO:0007669"/>
    <property type="project" value="InterPro"/>
</dbReference>
<feature type="compositionally biased region" description="Polar residues" evidence="10">
    <location>
        <begin position="758"/>
        <end position="771"/>
    </location>
</feature>
<dbReference type="PROSITE" id="PS51392">
    <property type="entry name" value="KEN"/>
    <property type="match status" value="1"/>
</dbReference>
<dbReference type="PANTHER" id="PTHR13954:SF12">
    <property type="entry name" value="SERINE_THREONINE-PROTEIN KINASE IRLA-RELATED"/>
    <property type="match status" value="1"/>
</dbReference>
<feature type="compositionally biased region" description="Basic and acidic residues" evidence="10">
    <location>
        <begin position="637"/>
        <end position="661"/>
    </location>
</feature>
<gene>
    <name evidence="13" type="primary">irlB-2</name>
    <name evidence="13" type="ORF">DFA_11591</name>
</gene>
<dbReference type="Gene3D" id="3.30.200.20">
    <property type="entry name" value="Phosphorylase Kinase, domain 1"/>
    <property type="match status" value="1"/>
</dbReference>
<dbReference type="PROSITE" id="PS00107">
    <property type="entry name" value="PROTEIN_KINASE_ATP"/>
    <property type="match status" value="1"/>
</dbReference>
<evidence type="ECO:0000256" key="9">
    <source>
        <dbReference type="PROSITE-ProRule" id="PRU10141"/>
    </source>
</evidence>
<organism evidence="13 14">
    <name type="scientific">Cavenderia fasciculata</name>
    <name type="common">Slime mold</name>
    <name type="synonym">Dictyostelium fasciculatum</name>
    <dbReference type="NCBI Taxonomy" id="261658"/>
    <lineage>
        <taxon>Eukaryota</taxon>
        <taxon>Amoebozoa</taxon>
        <taxon>Evosea</taxon>
        <taxon>Eumycetozoa</taxon>
        <taxon>Dictyostelia</taxon>
        <taxon>Acytosteliales</taxon>
        <taxon>Cavenderiaceae</taxon>
        <taxon>Cavenderia</taxon>
    </lineage>
</organism>
<dbReference type="InterPro" id="IPR045133">
    <property type="entry name" value="IRE1/2-like"/>
</dbReference>
<keyword evidence="14" id="KW-1185">Reference proteome</keyword>
<evidence type="ECO:0000313" key="13">
    <source>
        <dbReference type="EMBL" id="EGG13830.1"/>
    </source>
</evidence>
<keyword evidence="5 9" id="KW-0067">ATP-binding</keyword>
<evidence type="ECO:0000256" key="2">
    <source>
        <dbReference type="ARBA" id="ARBA00022527"/>
    </source>
</evidence>
<dbReference type="GeneID" id="14865705"/>
<dbReference type="KEGG" id="dfa:DFA_11591"/>
<dbReference type="GO" id="GO:0005524">
    <property type="term" value="F:ATP binding"/>
    <property type="evidence" value="ECO:0007669"/>
    <property type="project" value="UniProtKB-UniRule"/>
</dbReference>
<evidence type="ECO:0000313" key="14">
    <source>
        <dbReference type="Proteomes" id="UP000007797"/>
    </source>
</evidence>
<feature type="compositionally biased region" description="Basic residues" evidence="10">
    <location>
        <begin position="626"/>
        <end position="636"/>
    </location>
</feature>
<evidence type="ECO:0000256" key="5">
    <source>
        <dbReference type="ARBA" id="ARBA00022840"/>
    </source>
</evidence>
<dbReference type="AlphaFoldDB" id="F4QDN3"/>
<feature type="compositionally biased region" description="Low complexity" evidence="10">
    <location>
        <begin position="11"/>
        <end position="46"/>
    </location>
</feature>
<dbReference type="GO" id="GO:0036498">
    <property type="term" value="P:IRE1-mediated unfolded protein response"/>
    <property type="evidence" value="ECO:0007669"/>
    <property type="project" value="TreeGrafter"/>
</dbReference>
<evidence type="ECO:0000256" key="4">
    <source>
        <dbReference type="ARBA" id="ARBA00022777"/>
    </source>
</evidence>
<comment type="catalytic activity">
    <reaction evidence="8">
        <text>L-seryl-[protein] + ATP = O-phospho-L-seryl-[protein] + ADP + H(+)</text>
        <dbReference type="Rhea" id="RHEA:17989"/>
        <dbReference type="Rhea" id="RHEA-COMP:9863"/>
        <dbReference type="Rhea" id="RHEA-COMP:11604"/>
        <dbReference type="ChEBI" id="CHEBI:15378"/>
        <dbReference type="ChEBI" id="CHEBI:29999"/>
        <dbReference type="ChEBI" id="CHEBI:30616"/>
        <dbReference type="ChEBI" id="CHEBI:83421"/>
        <dbReference type="ChEBI" id="CHEBI:456216"/>
        <dbReference type="EC" id="2.7.11.1"/>
    </reaction>
</comment>
<dbReference type="InterPro" id="IPR038357">
    <property type="entry name" value="KEN_sf"/>
</dbReference>
<dbReference type="PROSITE" id="PS50011">
    <property type="entry name" value="PROTEIN_KINASE_DOM"/>
    <property type="match status" value="1"/>
</dbReference>
<dbReference type="PANTHER" id="PTHR13954">
    <property type="entry name" value="IRE1-RELATED"/>
    <property type="match status" value="1"/>
</dbReference>
<keyword evidence="6" id="KW-0175">Coiled coil</keyword>
<dbReference type="Gene3D" id="1.10.510.10">
    <property type="entry name" value="Transferase(Phosphotransferase) domain 1"/>
    <property type="match status" value="1"/>
</dbReference>
<dbReference type="OrthoDB" id="20763at2759"/>
<dbReference type="CDD" id="cd10321">
    <property type="entry name" value="RNase_Ire1_like"/>
    <property type="match status" value="1"/>
</dbReference>
<name>F4QDN3_CACFS</name>
<dbReference type="InterPro" id="IPR011009">
    <property type="entry name" value="Kinase-like_dom_sf"/>
</dbReference>
<feature type="binding site" evidence="9">
    <location>
        <position position="842"/>
    </location>
    <ligand>
        <name>ATP</name>
        <dbReference type="ChEBI" id="CHEBI:30616"/>
    </ligand>
</feature>
<feature type="region of interest" description="Disordered" evidence="10">
    <location>
        <begin position="719"/>
        <end position="780"/>
    </location>
</feature>
<evidence type="ECO:0000259" key="11">
    <source>
        <dbReference type="PROSITE" id="PS50011"/>
    </source>
</evidence>
<dbReference type="Pfam" id="PF00069">
    <property type="entry name" value="Pkinase"/>
    <property type="match status" value="1"/>
</dbReference>
<evidence type="ECO:0000256" key="6">
    <source>
        <dbReference type="ARBA" id="ARBA00023054"/>
    </source>
</evidence>
<dbReference type="RefSeq" id="XP_004350538.1">
    <property type="nucleotide sequence ID" value="XM_004350487.1"/>
</dbReference>
<sequence>MKKKKIKNQLQSTTSTSTTSSTSTTPVVSQTTTTTTTTTATAQQQQQHEEEEENEEGSVLFQIIRPDFTYDDYHQMVGSIDTSKHMGSMEMLVEGEALHLCNVFEVLVEEGFCQPDPAPLSSLFLMCSSLNLSDTLDENEFRQTYKLEDSHFYDNIQILQEMDKKALFKIILMHACLMSDTLLKFIAVFLPYIAPKLIYEVVFGLYYLPTIVTVIRFEEVTREYRQELIQVLVNANHRNLWSCIGQVKVESLLDHRKHKCPYYIATTGVLYNRQTKLEMRLTAREFELCLKLLPPSDTKFKKGEKSTNLFLGVDLQPIDHAIRLGDIQLIKDIIDYNPELLKTGCVIFSCVVFAKPDILALIIRSAPELAKNPPTGSSNYTIEELCVHFCCGEMLRMLYHAGLEVEKIRRHRVTEKRHLLTSTTINNRDILTMEVLFQRPTPILFKISATDFCQLITDTEVLAYQVLLHLHTVRRMRIPPFLSEIHTEPGSKLPTLAFATSPLIAGFLISLYPEAATVTFTPKDFIEFAPHLQPYSAPLNVVGLNITNHRFELAKYILLKYPVNTFLDPFVCQTLATDASVFGKDSQELAPWIAFAKKKNLSIIDDLVKGWGKELSVGGGGGGGGPKKKKKVTNKQKQKENEKEKEKEKENVTTNNNKKDTMANNNVKKKDDNQISKSLNPESTSTTTTTSTTAKIEIDQCQICFKEIPLSEMNSHYDTQHFKDQDKQKKKESTPKNQPPVVSPSKPLLQIKPDPIVSPTNQKANQSSPNSKQINVNKVKVDKKQQQEELLKRYNIVESELDRTVGKFKFSRKEKYIVGRGSNGTLVYMGMWSEFKVPVAIKQMHKAFNETGRVAEEIDLMIKLSNELGSSNMVRYIDKEEDDLFFYLGVSLCDCSLQEMYENPDAPAHIQQQRMQIDKMAAIKDMISGVTFLHQHNVVHNDLNPRNILLKEGRLLISDMGLSKMLSVDSSFSLTHSPTGTGGYHPAEIITGQRKTKSVDIFSLGCLICYVLGDGKSHPFGNDKWMRMSRIMNDQPNVSEALPNANKETIDLISQMVLKNPDSRSTIEAVAKHPFFWTTQQKMVFIDTSCQASKSSLWNGLGITLKDTVDPSLKTWGTQIDKNLLQFLEQNVKKPYNFESVKDLIRCIRNCLQHFQDIKLVNNRQQYFESSETTFQYFDSLFPHLVINLYIKFRSNPNFLKSNVQTNLPSFFGNI</sequence>
<keyword evidence="4" id="KW-0808">Transferase</keyword>
<evidence type="ECO:0000259" key="12">
    <source>
        <dbReference type="PROSITE" id="PS51392"/>
    </source>
</evidence>
<protein>
    <recommendedName>
        <fullName evidence="1">non-specific serine/threonine protein kinase</fullName>
        <ecNumber evidence="1">2.7.11.1</ecNumber>
    </recommendedName>
</protein>